<reference evidence="2" key="1">
    <citation type="submission" date="2022-11" db="UniProtKB">
        <authorList>
            <consortium name="WormBaseParasite"/>
        </authorList>
    </citation>
    <scope>IDENTIFICATION</scope>
</reference>
<dbReference type="AlphaFoldDB" id="A0A915IEL0"/>
<evidence type="ECO:0000313" key="1">
    <source>
        <dbReference type="Proteomes" id="UP000887565"/>
    </source>
</evidence>
<organism evidence="1 2">
    <name type="scientific">Romanomermis culicivorax</name>
    <name type="common">Nematode worm</name>
    <dbReference type="NCBI Taxonomy" id="13658"/>
    <lineage>
        <taxon>Eukaryota</taxon>
        <taxon>Metazoa</taxon>
        <taxon>Ecdysozoa</taxon>
        <taxon>Nematoda</taxon>
        <taxon>Enoplea</taxon>
        <taxon>Dorylaimia</taxon>
        <taxon>Mermithida</taxon>
        <taxon>Mermithoidea</taxon>
        <taxon>Mermithidae</taxon>
        <taxon>Romanomermis</taxon>
    </lineage>
</organism>
<protein>
    <submittedName>
        <fullName evidence="2">Uncharacterized protein</fullName>
    </submittedName>
</protein>
<name>A0A915IEL0_ROMCU</name>
<accession>A0A915IEL0</accession>
<evidence type="ECO:0000313" key="2">
    <source>
        <dbReference type="WBParaSite" id="nRc.2.0.1.t12238-RA"/>
    </source>
</evidence>
<dbReference type="WBParaSite" id="nRc.2.0.1.t12238-RA">
    <property type="protein sequence ID" value="nRc.2.0.1.t12238-RA"/>
    <property type="gene ID" value="nRc.2.0.1.g12238"/>
</dbReference>
<keyword evidence="1" id="KW-1185">Reference proteome</keyword>
<dbReference type="Proteomes" id="UP000887565">
    <property type="component" value="Unplaced"/>
</dbReference>
<proteinExistence type="predicted"/>
<sequence>MCPGAFKKLVQTVMLHIKSHLLPKNCQNVITMTGWLGMMISGSMLSGAMKAVFNFFHQLPKFEYIT</sequence>